<dbReference type="InterPro" id="IPR045886">
    <property type="entry name" value="ThiF/MoeB/HesA"/>
</dbReference>
<keyword evidence="2" id="KW-0808">Transferase</keyword>
<dbReference type="SMART" id="SM00450">
    <property type="entry name" value="RHOD"/>
    <property type="match status" value="1"/>
</dbReference>
<dbReference type="InterPro" id="IPR036873">
    <property type="entry name" value="Rhodanese-like_dom_sf"/>
</dbReference>
<evidence type="ECO:0000256" key="7">
    <source>
        <dbReference type="ARBA" id="ARBA00022989"/>
    </source>
</evidence>
<keyword evidence="9" id="KW-0511">Multifunctional enzyme</keyword>
<dbReference type="GO" id="GO:0005829">
    <property type="term" value="C:cytosol"/>
    <property type="evidence" value="ECO:0007669"/>
    <property type="project" value="TreeGrafter"/>
</dbReference>
<dbReference type="PROSITE" id="PS50206">
    <property type="entry name" value="RHODANESE_3"/>
    <property type="match status" value="1"/>
</dbReference>
<dbReference type="Pfam" id="PF00581">
    <property type="entry name" value="Rhodanese"/>
    <property type="match status" value="1"/>
</dbReference>
<evidence type="ECO:0000313" key="12">
    <source>
        <dbReference type="EMBL" id="CAB5041480.1"/>
    </source>
</evidence>
<evidence type="ECO:0000256" key="2">
    <source>
        <dbReference type="ARBA" id="ARBA00022679"/>
    </source>
</evidence>
<keyword evidence="3" id="KW-0812">Transmembrane</keyword>
<dbReference type="EMBL" id="CAFBQB010000042">
    <property type="protein sequence ID" value="CAB5041480.1"/>
    <property type="molecule type" value="Genomic_DNA"/>
</dbReference>
<dbReference type="FunFam" id="3.40.250.10:FF:000025">
    <property type="entry name" value="Molybdopterin biosynthesis MoeZ"/>
    <property type="match status" value="1"/>
</dbReference>
<dbReference type="EMBL" id="CAEZWP010000001">
    <property type="protein sequence ID" value="CAB4649741.1"/>
    <property type="molecule type" value="Genomic_DNA"/>
</dbReference>
<proteinExistence type="predicted"/>
<dbReference type="InterPro" id="IPR001763">
    <property type="entry name" value="Rhodanese-like_dom"/>
</dbReference>
<dbReference type="InterPro" id="IPR000594">
    <property type="entry name" value="ThiF_NAD_FAD-bd"/>
</dbReference>
<dbReference type="GO" id="GO:0008146">
    <property type="term" value="F:sulfotransferase activity"/>
    <property type="evidence" value="ECO:0007669"/>
    <property type="project" value="TreeGrafter"/>
</dbReference>
<dbReference type="CDD" id="cd00757">
    <property type="entry name" value="ThiF_MoeB_HesA_family"/>
    <property type="match status" value="1"/>
</dbReference>
<comment type="subcellular location">
    <subcellularLocation>
        <location evidence="1">Membrane</location>
        <topology evidence="1">Single-pass membrane protein</topology>
    </subcellularLocation>
</comment>
<name>A0A6J6KJB8_9ZZZZ</name>
<dbReference type="InterPro" id="IPR035985">
    <property type="entry name" value="Ubiquitin-activating_enz"/>
</dbReference>
<dbReference type="PANTHER" id="PTHR10953">
    <property type="entry name" value="UBIQUITIN-ACTIVATING ENZYME E1"/>
    <property type="match status" value="1"/>
</dbReference>
<evidence type="ECO:0000256" key="9">
    <source>
        <dbReference type="ARBA" id="ARBA00023268"/>
    </source>
</evidence>
<dbReference type="GO" id="GO:0008641">
    <property type="term" value="F:ubiquitin-like modifier activating enzyme activity"/>
    <property type="evidence" value="ECO:0007669"/>
    <property type="project" value="InterPro"/>
</dbReference>
<feature type="domain" description="Rhodanese" evidence="10">
    <location>
        <begin position="291"/>
        <end position="381"/>
    </location>
</feature>
<dbReference type="NCBIfam" id="NF004281">
    <property type="entry name" value="PRK05690.1"/>
    <property type="match status" value="1"/>
</dbReference>
<dbReference type="Pfam" id="PF00899">
    <property type="entry name" value="ThiF"/>
    <property type="match status" value="1"/>
</dbReference>
<evidence type="ECO:0000313" key="11">
    <source>
        <dbReference type="EMBL" id="CAB4649741.1"/>
    </source>
</evidence>
<evidence type="ECO:0000256" key="6">
    <source>
        <dbReference type="ARBA" id="ARBA00022840"/>
    </source>
</evidence>
<dbReference type="SUPFAM" id="SSF69572">
    <property type="entry name" value="Activating enzymes of the ubiquitin-like proteins"/>
    <property type="match status" value="1"/>
</dbReference>
<sequence length="383" mass="41544">MKIPPLVDSMPVLSTEELRRYSRHTVIPQISSAGQQRLKGARVVCIGAGGLGSPILMYLAAAGVGTLGIVEFDTVDESNLQRQIIHGQSDIGGSKTESAKRQIAQINPFVEVVTHEVRLDRSNVMEIFKDYDLIIDGTDNFATRYLINDACVLLKKPYIWGSVLRFDGQASVFFSEYGPCYRCLHPEPAADTPNCAEAGVLGVLCASIASIQATEAIKLITGIGKPLIGSLMVYDALAMSYRSIKVSKDPACVICADNPTQIGLLEDYEAFCAPIAPSEINVFELKAKMDNGENFILVDVREPYEFEIVRIPGSVLIPLSQFVDGTAFALLPRDKQIIMHCRSGVRSATSLSIVKSAGFSDATHVEGGVLAWAKHIDPTCAVY</sequence>
<evidence type="ECO:0000256" key="3">
    <source>
        <dbReference type="ARBA" id="ARBA00022692"/>
    </source>
</evidence>
<keyword evidence="8" id="KW-0472">Membrane</keyword>
<keyword evidence="5" id="KW-0547">Nucleotide-binding</keyword>
<dbReference type="GO" id="GO:0016779">
    <property type="term" value="F:nucleotidyltransferase activity"/>
    <property type="evidence" value="ECO:0007669"/>
    <property type="project" value="UniProtKB-KW"/>
</dbReference>
<evidence type="ECO:0000259" key="10">
    <source>
        <dbReference type="PROSITE" id="PS50206"/>
    </source>
</evidence>
<dbReference type="PANTHER" id="PTHR10953:SF102">
    <property type="entry name" value="ADENYLYLTRANSFERASE AND SULFURTRANSFERASE MOCS3"/>
    <property type="match status" value="1"/>
</dbReference>
<dbReference type="CDD" id="cd00158">
    <property type="entry name" value="RHOD"/>
    <property type="match status" value="1"/>
</dbReference>
<reference evidence="11" key="1">
    <citation type="submission" date="2020-05" db="EMBL/GenBank/DDBJ databases">
        <authorList>
            <person name="Chiriac C."/>
            <person name="Salcher M."/>
            <person name="Ghai R."/>
            <person name="Kavagutti S V."/>
        </authorList>
    </citation>
    <scope>NUCLEOTIDE SEQUENCE</scope>
</reference>
<dbReference type="Gene3D" id="3.40.50.720">
    <property type="entry name" value="NAD(P)-binding Rossmann-like Domain"/>
    <property type="match status" value="1"/>
</dbReference>
<gene>
    <name evidence="11" type="ORF">UFOPK2265_00055</name>
    <name evidence="12" type="ORF">UFOPK4248_00454</name>
</gene>
<dbReference type="GO" id="GO:0004792">
    <property type="term" value="F:thiosulfate-cyanide sulfurtransferase activity"/>
    <property type="evidence" value="ECO:0007669"/>
    <property type="project" value="TreeGrafter"/>
</dbReference>
<evidence type="ECO:0000256" key="4">
    <source>
        <dbReference type="ARBA" id="ARBA00022695"/>
    </source>
</evidence>
<organism evidence="11">
    <name type="scientific">freshwater metagenome</name>
    <dbReference type="NCBI Taxonomy" id="449393"/>
    <lineage>
        <taxon>unclassified sequences</taxon>
        <taxon>metagenomes</taxon>
        <taxon>ecological metagenomes</taxon>
    </lineage>
</organism>
<evidence type="ECO:0000256" key="1">
    <source>
        <dbReference type="ARBA" id="ARBA00004167"/>
    </source>
</evidence>
<dbReference type="FunFam" id="3.40.50.720:FF:000033">
    <property type="entry name" value="Adenylyltransferase and sulfurtransferase MOCS3"/>
    <property type="match status" value="1"/>
</dbReference>
<keyword evidence="6" id="KW-0067">ATP-binding</keyword>
<accession>A0A6J6KJB8</accession>
<keyword evidence="4" id="KW-0548">Nucleotidyltransferase</keyword>
<dbReference type="GO" id="GO:0016020">
    <property type="term" value="C:membrane"/>
    <property type="evidence" value="ECO:0007669"/>
    <property type="project" value="UniProtKB-SubCell"/>
</dbReference>
<dbReference type="Gene3D" id="3.40.250.10">
    <property type="entry name" value="Rhodanese-like domain"/>
    <property type="match status" value="1"/>
</dbReference>
<dbReference type="AlphaFoldDB" id="A0A6J6KJB8"/>
<dbReference type="GO" id="GO:0005524">
    <property type="term" value="F:ATP binding"/>
    <property type="evidence" value="ECO:0007669"/>
    <property type="project" value="UniProtKB-KW"/>
</dbReference>
<evidence type="ECO:0000256" key="5">
    <source>
        <dbReference type="ARBA" id="ARBA00022741"/>
    </source>
</evidence>
<protein>
    <submittedName>
        <fullName evidence="11">Unannotated protein</fullName>
    </submittedName>
</protein>
<evidence type="ECO:0000256" key="8">
    <source>
        <dbReference type="ARBA" id="ARBA00023136"/>
    </source>
</evidence>
<keyword evidence="7" id="KW-1133">Transmembrane helix</keyword>